<protein>
    <submittedName>
        <fullName evidence="1">Glycosyltransferase involved in cell wall biosynthesis</fullName>
    </submittedName>
</protein>
<dbReference type="EMBL" id="JACIFF010000001">
    <property type="protein sequence ID" value="MBB4077524.1"/>
    <property type="molecule type" value="Genomic_DNA"/>
</dbReference>
<keyword evidence="2" id="KW-1185">Reference proteome</keyword>
<proteinExistence type="predicted"/>
<sequence length="381" mass="43671">MSASEDKFYLHYIEAFDHTELLDRWVPVIAGIPRIQIICHVKPEYIGILKKRFSQVPSITIRGPQRGTGWRDYIRHTEFSGNCLALVATIGRKPHWYKYLIGRVPYFVVLHNLNFCFDREGTRIRKSGPLSLVDHSVHWWICRHQLKLMQAAEGYVYPSSPLMETGSREKAYRNKQHIKIPFSFTRELSGSHLPHRSGTIKIVIPGAVTSRTRDYGPVEHAIRFLHEREIHTVIHLAGRVKDERIIRRLRQVVNETPTVRLAYHQNGVSPEDFTEIMQSADVLLAPLKRTVAIGQCLEVLGTTKVSGSIYDAMHFGKPILVPHWYESGEEPLLQFSDADDLGRMLVSFAQYGVPLSENRPAACTESVVRGQWLRLLTHRTP</sequence>
<evidence type="ECO:0000313" key="2">
    <source>
        <dbReference type="Proteomes" id="UP000576209"/>
    </source>
</evidence>
<dbReference type="AlphaFoldDB" id="A0A840DWG2"/>
<gene>
    <name evidence="1" type="ORF">GGR28_000125</name>
</gene>
<dbReference type="Proteomes" id="UP000576209">
    <property type="component" value="Unassembled WGS sequence"/>
</dbReference>
<dbReference type="RefSeq" id="WP_183493786.1">
    <property type="nucleotide sequence ID" value="NZ_JACIFF010000001.1"/>
</dbReference>
<organism evidence="1 2">
    <name type="scientific">Neolewinella aquimaris</name>
    <dbReference type="NCBI Taxonomy" id="1835722"/>
    <lineage>
        <taxon>Bacteria</taxon>
        <taxon>Pseudomonadati</taxon>
        <taxon>Bacteroidota</taxon>
        <taxon>Saprospiria</taxon>
        <taxon>Saprospirales</taxon>
        <taxon>Lewinellaceae</taxon>
        <taxon>Neolewinella</taxon>
    </lineage>
</organism>
<reference evidence="1 2" key="1">
    <citation type="submission" date="2020-08" db="EMBL/GenBank/DDBJ databases">
        <title>Genomic Encyclopedia of Type Strains, Phase IV (KMG-IV): sequencing the most valuable type-strain genomes for metagenomic binning, comparative biology and taxonomic classification.</title>
        <authorList>
            <person name="Goeker M."/>
        </authorList>
    </citation>
    <scope>NUCLEOTIDE SEQUENCE [LARGE SCALE GENOMIC DNA]</scope>
    <source>
        <strain evidence="1 2">DSM 105137</strain>
    </source>
</reference>
<accession>A0A840DWG2</accession>
<keyword evidence="1" id="KW-0808">Transferase</keyword>
<dbReference type="GO" id="GO:0016740">
    <property type="term" value="F:transferase activity"/>
    <property type="evidence" value="ECO:0007669"/>
    <property type="project" value="UniProtKB-KW"/>
</dbReference>
<evidence type="ECO:0000313" key="1">
    <source>
        <dbReference type="EMBL" id="MBB4077524.1"/>
    </source>
</evidence>
<comment type="caution">
    <text evidence="1">The sequence shown here is derived from an EMBL/GenBank/DDBJ whole genome shotgun (WGS) entry which is preliminary data.</text>
</comment>
<name>A0A840DWG2_9BACT</name>